<accession>A0A858R7T6</accession>
<dbReference type="CDD" id="cd00495">
    <property type="entry name" value="Ribosomal_L25_TL5_CTC"/>
    <property type="match status" value="1"/>
</dbReference>
<name>A0A858R7T6_9PROT</name>
<dbReference type="InterPro" id="IPR011035">
    <property type="entry name" value="Ribosomal_bL25/Gln-tRNA_synth"/>
</dbReference>
<dbReference type="Gene3D" id="2.40.240.10">
    <property type="entry name" value="Ribosomal Protein L25, Chain P"/>
    <property type="match status" value="1"/>
</dbReference>
<dbReference type="PANTHER" id="PTHR33284">
    <property type="entry name" value="RIBOSOMAL PROTEIN L25/GLN-TRNA SYNTHETASE, ANTI-CODON-BINDING DOMAIN-CONTAINING PROTEIN"/>
    <property type="match status" value="1"/>
</dbReference>
<organism evidence="8 9">
    <name type="scientific">Aerophototrophica crusticola</name>
    <dbReference type="NCBI Taxonomy" id="1709002"/>
    <lineage>
        <taxon>Bacteria</taxon>
        <taxon>Pseudomonadati</taxon>
        <taxon>Pseudomonadota</taxon>
        <taxon>Alphaproteobacteria</taxon>
        <taxon>Rhodospirillales</taxon>
        <taxon>Rhodospirillaceae</taxon>
        <taxon>Aerophototrophica</taxon>
    </lineage>
</organism>
<dbReference type="InterPro" id="IPR001021">
    <property type="entry name" value="Ribosomal_bL25_long"/>
</dbReference>
<evidence type="ECO:0000256" key="2">
    <source>
        <dbReference type="ARBA" id="ARBA00022884"/>
    </source>
</evidence>
<dbReference type="Pfam" id="PF01386">
    <property type="entry name" value="Ribosomal_L25p"/>
    <property type="match status" value="1"/>
</dbReference>
<reference evidence="8" key="1">
    <citation type="submission" date="2020-04" db="EMBL/GenBank/DDBJ databases">
        <title>A desert anoxygenic phototrophic bacterium fixes CO2 using RubisCO under aerobic conditions.</title>
        <authorList>
            <person name="Tang K."/>
        </authorList>
    </citation>
    <scope>NUCLEOTIDE SEQUENCE [LARGE SCALE GENOMIC DNA]</scope>
    <source>
        <strain evidence="8">MIMtkB3</strain>
    </source>
</reference>
<keyword evidence="1 5" id="KW-0699">rRNA-binding</keyword>
<evidence type="ECO:0000256" key="1">
    <source>
        <dbReference type="ARBA" id="ARBA00022730"/>
    </source>
</evidence>
<comment type="similarity">
    <text evidence="5">Belongs to the bacterial ribosomal protein bL25 family. CTC subfamily.</text>
</comment>
<evidence type="ECO:0000313" key="9">
    <source>
        <dbReference type="Proteomes" id="UP000501891"/>
    </source>
</evidence>
<dbReference type="AlphaFoldDB" id="A0A858R7T6"/>
<dbReference type="NCBIfam" id="TIGR00731">
    <property type="entry name" value="bL25_bact_ctc"/>
    <property type="match status" value="1"/>
</dbReference>
<evidence type="ECO:0000259" key="6">
    <source>
        <dbReference type="Pfam" id="PF01386"/>
    </source>
</evidence>
<evidence type="ECO:0000259" key="7">
    <source>
        <dbReference type="Pfam" id="PF14693"/>
    </source>
</evidence>
<gene>
    <name evidence="5" type="primary">rplY</name>
    <name evidence="5" type="synonym">ctc</name>
    <name evidence="8" type="ORF">HHL28_10400</name>
</gene>
<evidence type="ECO:0000313" key="8">
    <source>
        <dbReference type="EMBL" id="QJE73447.1"/>
    </source>
</evidence>
<dbReference type="Gene3D" id="2.170.120.20">
    <property type="entry name" value="Ribosomal protein L25, beta domain"/>
    <property type="match status" value="1"/>
</dbReference>
<comment type="function">
    <text evidence="5">This is one of the proteins that binds to the 5S RNA in the ribosome where it forms part of the central protuberance.</text>
</comment>
<dbReference type="HAMAP" id="MF_01334">
    <property type="entry name" value="Ribosomal_bL25_CTC"/>
    <property type="match status" value="1"/>
</dbReference>
<evidence type="ECO:0000256" key="3">
    <source>
        <dbReference type="ARBA" id="ARBA00022980"/>
    </source>
</evidence>
<keyword evidence="4 5" id="KW-0687">Ribonucleoprotein</keyword>
<dbReference type="InterPro" id="IPR029751">
    <property type="entry name" value="Ribosomal_L25_dom"/>
</dbReference>
<dbReference type="Pfam" id="PF14693">
    <property type="entry name" value="Ribosomal_TL5_C"/>
    <property type="match status" value="1"/>
</dbReference>
<dbReference type="SUPFAM" id="SSF50715">
    <property type="entry name" value="Ribosomal protein L25-like"/>
    <property type="match status" value="1"/>
</dbReference>
<evidence type="ECO:0000256" key="5">
    <source>
        <dbReference type="HAMAP-Rule" id="MF_01334"/>
    </source>
</evidence>
<dbReference type="KEGG" id="acru:HHL28_10400"/>
<dbReference type="GO" id="GO:0006412">
    <property type="term" value="P:translation"/>
    <property type="evidence" value="ECO:0007669"/>
    <property type="project" value="UniProtKB-UniRule"/>
</dbReference>
<keyword evidence="2 5" id="KW-0694">RNA-binding</keyword>
<evidence type="ECO:0000256" key="4">
    <source>
        <dbReference type="ARBA" id="ARBA00023274"/>
    </source>
</evidence>
<dbReference type="InterPro" id="IPR020057">
    <property type="entry name" value="Ribosomal_bL25_b-dom"/>
</dbReference>
<feature type="domain" description="Large ribosomal subunit protein bL25 beta" evidence="7">
    <location>
        <begin position="102"/>
        <end position="187"/>
    </location>
</feature>
<keyword evidence="3 5" id="KW-0689">Ribosomal protein</keyword>
<dbReference type="InterPro" id="IPR020930">
    <property type="entry name" value="Ribosomal_uL5_bac-type"/>
</dbReference>
<dbReference type="EMBL" id="CP051775">
    <property type="protein sequence ID" value="QJE73447.1"/>
    <property type="molecule type" value="Genomic_DNA"/>
</dbReference>
<dbReference type="Proteomes" id="UP000501891">
    <property type="component" value="Chromosome"/>
</dbReference>
<keyword evidence="9" id="KW-1185">Reference proteome</keyword>
<dbReference type="GO" id="GO:0022625">
    <property type="term" value="C:cytosolic large ribosomal subunit"/>
    <property type="evidence" value="ECO:0007669"/>
    <property type="project" value="TreeGrafter"/>
</dbReference>
<sequence length="197" mass="21387">MTEIITLAAEARDRAGKGTARSTRREGRIPAVIYGNKEKPVMISLDFNKFNKEIHRKGFFTHLFDITLGDATHRVLPRDVQLDPVTDRPIHADFLRVSETTEIVVKIPVEFVGNDQCPGLKKGGVLNIVRHEIEVTCRAAAIPEKITVNLAGVDVGASIHISAVTLPENVRPTITDRDFTVATIAAPSGSAEDSAAA</sequence>
<dbReference type="GO" id="GO:0003735">
    <property type="term" value="F:structural constituent of ribosome"/>
    <property type="evidence" value="ECO:0007669"/>
    <property type="project" value="InterPro"/>
</dbReference>
<dbReference type="NCBIfam" id="NF004128">
    <property type="entry name" value="PRK05618.1-2"/>
    <property type="match status" value="1"/>
</dbReference>
<proteinExistence type="inferred from homology"/>
<feature type="domain" description="Large ribosomal subunit protein bL25 L25" evidence="6">
    <location>
        <begin position="7"/>
        <end position="94"/>
    </location>
</feature>
<dbReference type="InterPro" id="IPR020056">
    <property type="entry name" value="Rbsml_bL25/Gln-tRNA_synth_N"/>
</dbReference>
<dbReference type="PANTHER" id="PTHR33284:SF1">
    <property type="entry name" value="RIBOSOMAL PROTEIN L25_GLN-TRNA SYNTHETASE, ANTI-CODON-BINDING DOMAIN-CONTAINING PROTEIN"/>
    <property type="match status" value="1"/>
</dbReference>
<comment type="subunit">
    <text evidence="5">Part of the 50S ribosomal subunit; part of the 5S rRNA/L5/L18/L25 subcomplex. Contacts the 5S rRNA. Binds to the 5S rRNA independently of L5 and L18.</text>
</comment>
<dbReference type="GO" id="GO:0008097">
    <property type="term" value="F:5S rRNA binding"/>
    <property type="evidence" value="ECO:0007669"/>
    <property type="project" value="InterPro"/>
</dbReference>
<protein>
    <recommendedName>
        <fullName evidence="5">Large ribosomal subunit protein bL25</fullName>
    </recommendedName>
    <alternativeName>
        <fullName evidence="5">General stress protein CTC</fullName>
    </alternativeName>
</protein>
<dbReference type="InterPro" id="IPR037121">
    <property type="entry name" value="Ribosomal_bL25_C"/>
</dbReference>